<dbReference type="AlphaFoldDB" id="A0A6L9LLS6"/>
<gene>
    <name evidence="2" type="ORF">GK108_23040</name>
</gene>
<evidence type="ECO:0000313" key="3">
    <source>
        <dbReference type="Proteomes" id="UP000474175"/>
    </source>
</evidence>
<dbReference type="EMBL" id="JAAFZH010000013">
    <property type="protein sequence ID" value="NDU97779.1"/>
    <property type="molecule type" value="Genomic_DNA"/>
</dbReference>
<evidence type="ECO:0000256" key="1">
    <source>
        <dbReference type="SAM" id="Phobius"/>
    </source>
</evidence>
<protein>
    <submittedName>
        <fullName evidence="2">Septum formation initiator family protein</fullName>
    </submittedName>
</protein>
<dbReference type="RefSeq" id="WP_163953571.1">
    <property type="nucleotide sequence ID" value="NZ_JAAFZH010000013.1"/>
</dbReference>
<accession>A0A6L9LLS6</accession>
<proteinExistence type="predicted"/>
<keyword evidence="1" id="KW-0472">Membrane</keyword>
<feature type="transmembrane region" description="Helical" evidence="1">
    <location>
        <begin position="12"/>
        <end position="33"/>
    </location>
</feature>
<name>A0A6L9LLS6_9BACT</name>
<keyword evidence="3" id="KW-1185">Reference proteome</keyword>
<sequence>MKNRILSYLGNFYVATGLFMLGWMTLVDANDLITQFDNWIKLRELEKEAAIYQQQIKEVQVERKEVLGTDRLREKLAREKYLMKKPTEDIFVIVDESNEPLEK</sequence>
<reference evidence="2 3" key="1">
    <citation type="submission" date="2020-02" db="EMBL/GenBank/DDBJ databases">
        <title>Draft genome sequence of two Spirosoma agri KCTC 52727 and Spirosoma terrae KCTC 52035.</title>
        <authorList>
            <person name="Rojas J."/>
            <person name="Ambika Manirajan B."/>
            <person name="Suarez C."/>
            <person name="Ratering S."/>
            <person name="Schnell S."/>
        </authorList>
    </citation>
    <scope>NUCLEOTIDE SEQUENCE [LARGE SCALE GENOMIC DNA]</scope>
    <source>
        <strain evidence="2 3">KCTC 52035</strain>
    </source>
</reference>
<organism evidence="2 3">
    <name type="scientific">Spirosoma terrae</name>
    <dbReference type="NCBI Taxonomy" id="1968276"/>
    <lineage>
        <taxon>Bacteria</taxon>
        <taxon>Pseudomonadati</taxon>
        <taxon>Bacteroidota</taxon>
        <taxon>Cytophagia</taxon>
        <taxon>Cytophagales</taxon>
        <taxon>Cytophagaceae</taxon>
        <taxon>Spirosoma</taxon>
    </lineage>
</organism>
<keyword evidence="1" id="KW-1133">Transmembrane helix</keyword>
<dbReference type="Proteomes" id="UP000474175">
    <property type="component" value="Unassembled WGS sequence"/>
</dbReference>
<comment type="caution">
    <text evidence="2">The sequence shown here is derived from an EMBL/GenBank/DDBJ whole genome shotgun (WGS) entry which is preliminary data.</text>
</comment>
<evidence type="ECO:0000313" key="2">
    <source>
        <dbReference type="EMBL" id="NDU97779.1"/>
    </source>
</evidence>
<keyword evidence="1" id="KW-0812">Transmembrane</keyword>